<keyword evidence="2" id="KW-1185">Reference proteome</keyword>
<dbReference type="AlphaFoldDB" id="A0A2B8BHG8"/>
<comment type="caution">
    <text evidence="1">The sequence shown here is derived from an EMBL/GenBank/DDBJ whole genome shotgun (WGS) entry which is preliminary data.</text>
</comment>
<gene>
    <name evidence="1" type="ORF">CRT60_12060</name>
</gene>
<dbReference type="EMBL" id="PDKW01000040">
    <property type="protein sequence ID" value="PGH57200.1"/>
    <property type="molecule type" value="Genomic_DNA"/>
</dbReference>
<proteinExistence type="predicted"/>
<reference evidence="2" key="1">
    <citation type="submission" date="2017-10" db="EMBL/GenBank/DDBJ databases">
        <authorList>
            <person name="Kravchenko I.K."/>
            <person name="Grouzdev D.S."/>
        </authorList>
    </citation>
    <scope>NUCLEOTIDE SEQUENCE [LARGE SCALE GENOMIC DNA]</scope>
    <source>
        <strain evidence="2">B2</strain>
    </source>
</reference>
<name>A0A2B8BHG8_9PROT</name>
<sequence length="143" mass="14726">MATTPDRMRRIARHGLLAAAVALIVQLFAWAWMPAWSAPGGGNSTQFAAICTPDGVKVVALDDDGLVAELQPSALPTEKAPASKAEGQCPLCPLIGGLGVLPVQAVVMPSDVERHGPTALPGNQIATGWFLATLQARAPPSLG</sequence>
<dbReference type="Proteomes" id="UP000225379">
    <property type="component" value="Unassembled WGS sequence"/>
</dbReference>
<dbReference type="OrthoDB" id="7305432at2"/>
<evidence type="ECO:0000313" key="2">
    <source>
        <dbReference type="Proteomes" id="UP000225379"/>
    </source>
</evidence>
<evidence type="ECO:0008006" key="3">
    <source>
        <dbReference type="Google" id="ProtNLM"/>
    </source>
</evidence>
<dbReference type="InterPro" id="IPR021333">
    <property type="entry name" value="DUF2946"/>
</dbReference>
<dbReference type="Pfam" id="PF11162">
    <property type="entry name" value="DUF2946"/>
    <property type="match status" value="1"/>
</dbReference>
<evidence type="ECO:0000313" key="1">
    <source>
        <dbReference type="EMBL" id="PGH57200.1"/>
    </source>
</evidence>
<protein>
    <recommendedName>
        <fullName evidence="3">DUF2946 domain-containing protein</fullName>
    </recommendedName>
</protein>
<organism evidence="1 2">
    <name type="scientific">Azospirillum palustre</name>
    <dbReference type="NCBI Taxonomy" id="2044885"/>
    <lineage>
        <taxon>Bacteria</taxon>
        <taxon>Pseudomonadati</taxon>
        <taxon>Pseudomonadota</taxon>
        <taxon>Alphaproteobacteria</taxon>
        <taxon>Rhodospirillales</taxon>
        <taxon>Azospirillaceae</taxon>
        <taxon>Azospirillum</taxon>
    </lineage>
</organism>
<dbReference type="RefSeq" id="WP_098736651.1">
    <property type="nucleotide sequence ID" value="NZ_PDKW01000040.1"/>
</dbReference>
<accession>A0A2B8BHG8</accession>